<gene>
    <name evidence="1" type="ORF">ACFPEL_05330</name>
</gene>
<evidence type="ECO:0000313" key="1">
    <source>
        <dbReference type="EMBL" id="MFC4831826.1"/>
    </source>
</evidence>
<organism evidence="1 2">
    <name type="scientific">Actinomycetospora chibensis</name>
    <dbReference type="NCBI Taxonomy" id="663606"/>
    <lineage>
        <taxon>Bacteria</taxon>
        <taxon>Bacillati</taxon>
        <taxon>Actinomycetota</taxon>
        <taxon>Actinomycetes</taxon>
        <taxon>Pseudonocardiales</taxon>
        <taxon>Pseudonocardiaceae</taxon>
        <taxon>Actinomycetospora</taxon>
    </lineage>
</organism>
<protein>
    <submittedName>
        <fullName evidence="1">VOC family protein</fullName>
    </submittedName>
</protein>
<dbReference type="SUPFAM" id="SSF54593">
    <property type="entry name" value="Glyoxalase/Bleomycin resistance protein/Dihydroxybiphenyl dioxygenase"/>
    <property type="match status" value="1"/>
</dbReference>
<reference evidence="2" key="1">
    <citation type="journal article" date="2019" name="Int. J. Syst. Evol. Microbiol.">
        <title>The Global Catalogue of Microorganisms (GCM) 10K type strain sequencing project: providing services to taxonomists for standard genome sequencing and annotation.</title>
        <authorList>
            <consortium name="The Broad Institute Genomics Platform"/>
            <consortium name="The Broad Institute Genome Sequencing Center for Infectious Disease"/>
            <person name="Wu L."/>
            <person name="Ma J."/>
        </authorList>
    </citation>
    <scope>NUCLEOTIDE SEQUENCE [LARGE SCALE GENOMIC DNA]</scope>
    <source>
        <strain evidence="2">CCUG 50347</strain>
    </source>
</reference>
<accession>A0ABV9RC98</accession>
<evidence type="ECO:0000313" key="2">
    <source>
        <dbReference type="Proteomes" id="UP001595909"/>
    </source>
</evidence>
<dbReference type="Proteomes" id="UP001595909">
    <property type="component" value="Unassembled WGS sequence"/>
</dbReference>
<proteinExistence type="predicted"/>
<sequence length="80" mass="8792">MRMLHLRVSVTDLERSLAFDTALGYAELGRVPDTPFGSLTMLALPDDPYVSLELVHDPTRPVTRTDIAWNSGSPCAIHLA</sequence>
<dbReference type="InterPro" id="IPR029068">
    <property type="entry name" value="Glyas_Bleomycin-R_OHBP_Dase"/>
</dbReference>
<comment type="caution">
    <text evidence="1">The sequence shown here is derived from an EMBL/GenBank/DDBJ whole genome shotgun (WGS) entry which is preliminary data.</text>
</comment>
<keyword evidence="2" id="KW-1185">Reference proteome</keyword>
<dbReference type="RefSeq" id="WP_274191880.1">
    <property type="nucleotide sequence ID" value="NZ_BAABHN010000010.1"/>
</dbReference>
<dbReference type="EMBL" id="JBHSIM010000010">
    <property type="protein sequence ID" value="MFC4831826.1"/>
    <property type="molecule type" value="Genomic_DNA"/>
</dbReference>
<name>A0ABV9RC98_9PSEU</name>